<keyword evidence="1" id="KW-1133">Transmembrane helix</keyword>
<comment type="caution">
    <text evidence="2">The sequence shown here is derived from an EMBL/GenBank/DDBJ whole genome shotgun (WGS) entry which is preliminary data.</text>
</comment>
<feature type="transmembrane region" description="Helical" evidence="1">
    <location>
        <begin position="75"/>
        <end position="94"/>
    </location>
</feature>
<evidence type="ECO:0000313" key="2">
    <source>
        <dbReference type="EMBL" id="HIS47209.1"/>
    </source>
</evidence>
<evidence type="ECO:0000256" key="1">
    <source>
        <dbReference type="SAM" id="Phobius"/>
    </source>
</evidence>
<protein>
    <submittedName>
        <fullName evidence="2">Uncharacterized protein</fullName>
    </submittedName>
</protein>
<keyword evidence="1" id="KW-0472">Membrane</keyword>
<dbReference type="Proteomes" id="UP000823927">
    <property type="component" value="Unassembled WGS sequence"/>
</dbReference>
<keyword evidence="1" id="KW-0812">Transmembrane</keyword>
<evidence type="ECO:0000313" key="3">
    <source>
        <dbReference type="Proteomes" id="UP000823927"/>
    </source>
</evidence>
<accession>A0A9D1F4B3</accession>
<organism evidence="2 3">
    <name type="scientific">Candidatus Scybalocola faecigallinarum</name>
    <dbReference type="NCBI Taxonomy" id="2840941"/>
    <lineage>
        <taxon>Bacteria</taxon>
        <taxon>Bacillati</taxon>
        <taxon>Bacillota</taxon>
        <taxon>Clostridia</taxon>
        <taxon>Lachnospirales</taxon>
        <taxon>Lachnospiraceae</taxon>
        <taxon>Lachnospiraceae incertae sedis</taxon>
        <taxon>Candidatus Scybalocola (ex Gilroy et al. 2021)</taxon>
    </lineage>
</organism>
<gene>
    <name evidence="2" type="ORF">IAB46_06565</name>
</gene>
<dbReference type="AlphaFoldDB" id="A0A9D1F4B3"/>
<dbReference type="EMBL" id="DVIT01000025">
    <property type="protein sequence ID" value="HIS47209.1"/>
    <property type="molecule type" value="Genomic_DNA"/>
</dbReference>
<proteinExistence type="predicted"/>
<name>A0A9D1F4B3_9FIRM</name>
<reference evidence="2" key="2">
    <citation type="journal article" date="2021" name="PeerJ">
        <title>Extensive microbial diversity within the chicken gut microbiome revealed by metagenomics and culture.</title>
        <authorList>
            <person name="Gilroy R."/>
            <person name="Ravi A."/>
            <person name="Getino M."/>
            <person name="Pursley I."/>
            <person name="Horton D.L."/>
            <person name="Alikhan N.F."/>
            <person name="Baker D."/>
            <person name="Gharbi K."/>
            <person name="Hall N."/>
            <person name="Watson M."/>
            <person name="Adriaenssens E.M."/>
            <person name="Foster-Nyarko E."/>
            <person name="Jarju S."/>
            <person name="Secka A."/>
            <person name="Antonio M."/>
            <person name="Oren A."/>
            <person name="Chaudhuri R.R."/>
            <person name="La Ragione R."/>
            <person name="Hildebrand F."/>
            <person name="Pallen M.J."/>
        </authorList>
    </citation>
    <scope>NUCLEOTIDE SEQUENCE</scope>
    <source>
        <strain evidence="2">CHK178-757</strain>
    </source>
</reference>
<reference evidence="2" key="1">
    <citation type="submission" date="2020-10" db="EMBL/GenBank/DDBJ databases">
        <authorList>
            <person name="Gilroy R."/>
        </authorList>
    </citation>
    <scope>NUCLEOTIDE SEQUENCE</scope>
    <source>
        <strain evidence="2">CHK178-757</strain>
    </source>
</reference>
<sequence>MKEDYIRQVQKKLILPGKKKQAIIRDLQEAFESGAEHGESEDQVIRMSMPPQNAIGGADAMTSIQVVRTMPDPTLLLAIIGIGALITAIVFAVLSRRK</sequence>